<sequence length="173" mass="19648">MWRAVEYTTQKRKKMKGYEYDPIFIFFFIGKQIRKTRMLLKVSKNAEPDAENAYASFQGLLQLAKITNADVDLSRGACKKCGRVGHLKFQCKNYVKLQDEKVEKDLEAMQPLGLVGIDNLKGKSELETILFPASPPPIFFHFFSSISTTISSQSRFFEAPAALPDLQNIKTLS</sequence>
<evidence type="ECO:0000313" key="1">
    <source>
        <dbReference type="EMBL" id="CAJ2646804.1"/>
    </source>
</evidence>
<dbReference type="Proteomes" id="UP001177021">
    <property type="component" value="Unassembled WGS sequence"/>
</dbReference>
<evidence type="ECO:0000313" key="2">
    <source>
        <dbReference type="Proteomes" id="UP001177021"/>
    </source>
</evidence>
<organism evidence="1 2">
    <name type="scientific">Trifolium pratense</name>
    <name type="common">Red clover</name>
    <dbReference type="NCBI Taxonomy" id="57577"/>
    <lineage>
        <taxon>Eukaryota</taxon>
        <taxon>Viridiplantae</taxon>
        <taxon>Streptophyta</taxon>
        <taxon>Embryophyta</taxon>
        <taxon>Tracheophyta</taxon>
        <taxon>Spermatophyta</taxon>
        <taxon>Magnoliopsida</taxon>
        <taxon>eudicotyledons</taxon>
        <taxon>Gunneridae</taxon>
        <taxon>Pentapetalae</taxon>
        <taxon>rosids</taxon>
        <taxon>fabids</taxon>
        <taxon>Fabales</taxon>
        <taxon>Fabaceae</taxon>
        <taxon>Papilionoideae</taxon>
        <taxon>50 kb inversion clade</taxon>
        <taxon>NPAAA clade</taxon>
        <taxon>Hologalegina</taxon>
        <taxon>IRL clade</taxon>
        <taxon>Trifolieae</taxon>
        <taxon>Trifolium</taxon>
    </lineage>
</organism>
<reference evidence="1" key="1">
    <citation type="submission" date="2023-10" db="EMBL/GenBank/DDBJ databases">
        <authorList>
            <person name="Rodriguez Cubillos JULIANA M."/>
            <person name="De Vega J."/>
        </authorList>
    </citation>
    <scope>NUCLEOTIDE SEQUENCE</scope>
</reference>
<dbReference type="EMBL" id="CASHSV030000109">
    <property type="protein sequence ID" value="CAJ2646804.1"/>
    <property type="molecule type" value="Genomic_DNA"/>
</dbReference>
<comment type="caution">
    <text evidence="1">The sequence shown here is derived from an EMBL/GenBank/DDBJ whole genome shotgun (WGS) entry which is preliminary data.</text>
</comment>
<proteinExistence type="predicted"/>
<gene>
    <name evidence="1" type="ORF">MILVUS5_LOCUS15449</name>
</gene>
<name>A0ACB0JNW3_TRIPR</name>
<keyword evidence="2" id="KW-1185">Reference proteome</keyword>
<accession>A0ACB0JNW3</accession>
<protein>
    <submittedName>
        <fullName evidence="1">Uncharacterized protein</fullName>
    </submittedName>
</protein>